<proteinExistence type="predicted"/>
<protein>
    <submittedName>
        <fullName evidence="1">Uncharacterized protein</fullName>
    </submittedName>
</protein>
<gene>
    <name evidence="1" type="ORF">SBRCBS47491_001057</name>
</gene>
<sequence length="317" mass="36176">MATSILYRDSRDVVRTKVIRLTSMLRCAAMNPALFNFKVVESHYTPNNAFTADIPMVHKQTQRVLYKVRSLGDCMYQLSNQAEDFLKTLDRIQTCAVTIGQRLDVSYPSSSYSSSKDTATVASTTPTTFHGFSTLPRELQLMIWDMIPCPVACQHYIRTVESLWDNARMGFDGPYGDYIEDLFTAVLPATHLLGDWGAWRACADSRNVMARAYDECHMKTLLDDCERPGSTEDHYFEGLAHLNVHGAFLQQDFYKLYAKFRVPLEMQYPPLTLINSLFSPTMSDEWLAFMEHVDTTDDFAWCLAPFARTATPPLSYR</sequence>
<dbReference type="Proteomes" id="UP001642406">
    <property type="component" value="Unassembled WGS sequence"/>
</dbReference>
<evidence type="ECO:0000313" key="2">
    <source>
        <dbReference type="Proteomes" id="UP001642406"/>
    </source>
</evidence>
<comment type="caution">
    <text evidence="1">The sequence shown here is derived from an EMBL/GenBank/DDBJ whole genome shotgun (WGS) entry which is preliminary data.</text>
</comment>
<reference evidence="1 2" key="1">
    <citation type="submission" date="2024-01" db="EMBL/GenBank/DDBJ databases">
        <authorList>
            <person name="Allen C."/>
            <person name="Tagirdzhanova G."/>
        </authorList>
    </citation>
    <scope>NUCLEOTIDE SEQUENCE [LARGE SCALE GENOMIC DNA]</scope>
</reference>
<dbReference type="EMBL" id="CAWUHC010000006">
    <property type="protein sequence ID" value="CAK7211250.1"/>
    <property type="molecule type" value="Genomic_DNA"/>
</dbReference>
<evidence type="ECO:0000313" key="1">
    <source>
        <dbReference type="EMBL" id="CAK7211250.1"/>
    </source>
</evidence>
<keyword evidence="2" id="KW-1185">Reference proteome</keyword>
<organism evidence="1 2">
    <name type="scientific">Sporothrix bragantina</name>
    <dbReference type="NCBI Taxonomy" id="671064"/>
    <lineage>
        <taxon>Eukaryota</taxon>
        <taxon>Fungi</taxon>
        <taxon>Dikarya</taxon>
        <taxon>Ascomycota</taxon>
        <taxon>Pezizomycotina</taxon>
        <taxon>Sordariomycetes</taxon>
        <taxon>Sordariomycetidae</taxon>
        <taxon>Ophiostomatales</taxon>
        <taxon>Ophiostomataceae</taxon>
        <taxon>Sporothrix</taxon>
    </lineage>
</organism>
<accession>A0ABP0AVL7</accession>
<name>A0ABP0AVL7_9PEZI</name>